<evidence type="ECO:0000256" key="1">
    <source>
        <dbReference type="ARBA" id="ARBA00007689"/>
    </source>
</evidence>
<dbReference type="InterPro" id="IPR011008">
    <property type="entry name" value="Dimeric_a/b-barrel"/>
</dbReference>
<dbReference type="InterPro" id="IPR005545">
    <property type="entry name" value="YCII"/>
</dbReference>
<evidence type="ECO:0000313" key="4">
    <source>
        <dbReference type="Proteomes" id="UP000734823"/>
    </source>
</evidence>
<organism evidence="3 4">
    <name type="scientific">Actinokineospora xionganensis</name>
    <dbReference type="NCBI Taxonomy" id="2684470"/>
    <lineage>
        <taxon>Bacteria</taxon>
        <taxon>Bacillati</taxon>
        <taxon>Actinomycetota</taxon>
        <taxon>Actinomycetes</taxon>
        <taxon>Pseudonocardiales</taxon>
        <taxon>Pseudonocardiaceae</taxon>
        <taxon>Actinokineospora</taxon>
    </lineage>
</organism>
<keyword evidence="4" id="KW-1185">Reference proteome</keyword>
<dbReference type="RefSeq" id="WP_187223044.1">
    <property type="nucleotide sequence ID" value="NZ_JABVED010000013.1"/>
</dbReference>
<comment type="caution">
    <text evidence="3">The sequence shown here is derived from an EMBL/GenBank/DDBJ whole genome shotgun (WGS) entry which is preliminary data.</text>
</comment>
<accession>A0ABR7LBC8</accession>
<evidence type="ECO:0000259" key="2">
    <source>
        <dbReference type="Pfam" id="PF03795"/>
    </source>
</evidence>
<gene>
    <name evidence="3" type="ORF">GPZ80_22780</name>
</gene>
<protein>
    <submittedName>
        <fullName evidence="3">YciI family protein</fullName>
    </submittedName>
</protein>
<sequence length="123" mass="13688">MKYLILIHSNPRSLAVWETLTDEQRMEFGRGHMRLSDELAESGELIVSEGLGDPAMGKRVSVRDGRTLVTDGPFAEVKEHLAGFLLIECDSMEKATEIAARVPDAGLTEVEVRPVLDLSWLEH</sequence>
<feature type="domain" description="YCII-related" evidence="2">
    <location>
        <begin position="1"/>
        <end position="118"/>
    </location>
</feature>
<name>A0ABR7LBC8_9PSEU</name>
<dbReference type="EMBL" id="JABVED010000013">
    <property type="protein sequence ID" value="MBC6449990.1"/>
    <property type="molecule type" value="Genomic_DNA"/>
</dbReference>
<dbReference type="PANTHER" id="PTHR35174">
    <property type="entry name" value="BLL7171 PROTEIN-RELATED"/>
    <property type="match status" value="1"/>
</dbReference>
<dbReference type="SUPFAM" id="SSF54909">
    <property type="entry name" value="Dimeric alpha+beta barrel"/>
    <property type="match status" value="1"/>
</dbReference>
<dbReference type="Proteomes" id="UP000734823">
    <property type="component" value="Unassembled WGS sequence"/>
</dbReference>
<reference evidence="3 4" key="1">
    <citation type="submission" date="2020-06" db="EMBL/GenBank/DDBJ databases">
        <title>Actinokineospora xiongansis sp. nov., isolated from soil of Baiyangdian.</title>
        <authorList>
            <person name="Zhang X."/>
        </authorList>
    </citation>
    <scope>NUCLEOTIDE SEQUENCE [LARGE SCALE GENOMIC DNA]</scope>
    <source>
        <strain evidence="3 4">HBU206404</strain>
    </source>
</reference>
<dbReference type="PANTHER" id="PTHR35174:SF3">
    <property type="entry name" value="BLL7171 PROTEIN"/>
    <property type="match status" value="1"/>
</dbReference>
<dbReference type="Pfam" id="PF03795">
    <property type="entry name" value="YCII"/>
    <property type="match status" value="1"/>
</dbReference>
<evidence type="ECO:0000313" key="3">
    <source>
        <dbReference type="EMBL" id="MBC6449990.1"/>
    </source>
</evidence>
<comment type="similarity">
    <text evidence="1">Belongs to the YciI family.</text>
</comment>
<proteinExistence type="inferred from homology"/>
<dbReference type="Gene3D" id="3.30.70.1060">
    <property type="entry name" value="Dimeric alpha+beta barrel"/>
    <property type="match status" value="1"/>
</dbReference>